<feature type="signal peptide" evidence="3">
    <location>
        <begin position="1"/>
        <end position="21"/>
    </location>
</feature>
<proteinExistence type="inferred from homology"/>
<protein>
    <submittedName>
        <fullName evidence="4">Ribonuclease T</fullName>
    </submittedName>
</protein>
<keyword evidence="5" id="KW-1185">Reference proteome</keyword>
<dbReference type="InterPro" id="IPR001568">
    <property type="entry name" value="RNase_T2-like"/>
</dbReference>
<evidence type="ECO:0000256" key="2">
    <source>
        <dbReference type="RuleBase" id="RU004328"/>
    </source>
</evidence>
<evidence type="ECO:0000313" key="4">
    <source>
        <dbReference type="EMBL" id="MFD2738220.1"/>
    </source>
</evidence>
<evidence type="ECO:0000256" key="1">
    <source>
        <dbReference type="ARBA" id="ARBA00007469"/>
    </source>
</evidence>
<dbReference type="SUPFAM" id="SSF55895">
    <property type="entry name" value="Ribonuclease Rh-like"/>
    <property type="match status" value="1"/>
</dbReference>
<gene>
    <name evidence="4" type="ORF">ACFSUD_01420</name>
</gene>
<organism evidence="4 5">
    <name type="scientific">Sulfitobacter aestuarii</name>
    <dbReference type="NCBI Taxonomy" id="2161676"/>
    <lineage>
        <taxon>Bacteria</taxon>
        <taxon>Pseudomonadati</taxon>
        <taxon>Pseudomonadota</taxon>
        <taxon>Alphaproteobacteria</taxon>
        <taxon>Rhodobacterales</taxon>
        <taxon>Roseobacteraceae</taxon>
        <taxon>Sulfitobacter</taxon>
    </lineage>
</organism>
<dbReference type="Proteomes" id="UP001597474">
    <property type="component" value="Unassembled WGS sequence"/>
</dbReference>
<dbReference type="InterPro" id="IPR039378">
    <property type="entry name" value="RNase_T2_prok"/>
</dbReference>
<reference evidence="5" key="1">
    <citation type="journal article" date="2019" name="Int. J. Syst. Evol. Microbiol.">
        <title>The Global Catalogue of Microorganisms (GCM) 10K type strain sequencing project: providing services to taxonomists for standard genome sequencing and annotation.</title>
        <authorList>
            <consortium name="The Broad Institute Genomics Platform"/>
            <consortium name="The Broad Institute Genome Sequencing Center for Infectious Disease"/>
            <person name="Wu L."/>
            <person name="Ma J."/>
        </authorList>
    </citation>
    <scope>NUCLEOTIDE SEQUENCE [LARGE SCALE GENOMIC DNA]</scope>
    <source>
        <strain evidence="5">TISTR 2562</strain>
    </source>
</reference>
<dbReference type="Gene3D" id="3.90.730.10">
    <property type="entry name" value="Ribonuclease T2-like"/>
    <property type="match status" value="1"/>
</dbReference>
<comment type="similarity">
    <text evidence="1 2">Belongs to the RNase T2 family.</text>
</comment>
<comment type="caution">
    <text evidence="4">The sequence shown here is derived from an EMBL/GenBank/DDBJ whole genome shotgun (WGS) entry which is preliminary data.</text>
</comment>
<dbReference type="CDD" id="cd01062">
    <property type="entry name" value="RNase_T2_prok"/>
    <property type="match status" value="1"/>
</dbReference>
<dbReference type="PANTHER" id="PTHR11240:SF22">
    <property type="entry name" value="RIBONUCLEASE T2"/>
    <property type="match status" value="1"/>
</dbReference>
<feature type="chain" id="PRO_5046323166" evidence="3">
    <location>
        <begin position="22"/>
        <end position="214"/>
    </location>
</feature>
<dbReference type="Pfam" id="PF00445">
    <property type="entry name" value="Ribonuclease_T2"/>
    <property type="match status" value="1"/>
</dbReference>
<accession>A0ABW5TXN8</accession>
<dbReference type="EMBL" id="JBHUMP010000001">
    <property type="protein sequence ID" value="MFD2738220.1"/>
    <property type="molecule type" value="Genomic_DNA"/>
</dbReference>
<name>A0ABW5TXN8_9RHOB</name>
<keyword evidence="3" id="KW-0732">Signal</keyword>
<dbReference type="InterPro" id="IPR036430">
    <property type="entry name" value="RNase_T2-like_sf"/>
</dbReference>
<sequence>MRRHLLRLILLGLALSHPATAAEDRAGYFDYFVLSLSWSPNWCARNPGRDEERQCAEGSGQGWVLHGLWPQYDRGYPSYCQAAARPPTRAMTAAMADIMGNPGLAWHQWKKHGSCTGLSAAEYFELSRSAYADIARPVVFRKLSRDIRLPASVVEEAFLKANPDLTPESITITCKAGHIQEARTCLSREMTPIPCGADVRRDCRLEDALFAPLR</sequence>
<evidence type="ECO:0000256" key="3">
    <source>
        <dbReference type="SAM" id="SignalP"/>
    </source>
</evidence>
<dbReference type="InterPro" id="IPR018188">
    <property type="entry name" value="RNase_T2_His_AS_1"/>
</dbReference>
<dbReference type="RefSeq" id="WP_386370736.1">
    <property type="nucleotide sequence ID" value="NZ_JBHUMP010000001.1"/>
</dbReference>
<dbReference type="PANTHER" id="PTHR11240">
    <property type="entry name" value="RIBONUCLEASE T2"/>
    <property type="match status" value="1"/>
</dbReference>
<evidence type="ECO:0000313" key="5">
    <source>
        <dbReference type="Proteomes" id="UP001597474"/>
    </source>
</evidence>
<dbReference type="PROSITE" id="PS00530">
    <property type="entry name" value="RNASE_T2_1"/>
    <property type="match status" value="1"/>
</dbReference>